<organism evidence="1 2">
    <name type="scientific">Actinokineospora soli</name>
    <dbReference type="NCBI Taxonomy" id="1048753"/>
    <lineage>
        <taxon>Bacteria</taxon>
        <taxon>Bacillati</taxon>
        <taxon>Actinomycetota</taxon>
        <taxon>Actinomycetes</taxon>
        <taxon>Pseudonocardiales</taxon>
        <taxon>Pseudonocardiaceae</taxon>
        <taxon>Actinokineospora</taxon>
    </lineage>
</organism>
<evidence type="ECO:0008006" key="3">
    <source>
        <dbReference type="Google" id="ProtNLM"/>
    </source>
</evidence>
<evidence type="ECO:0000313" key="1">
    <source>
        <dbReference type="EMBL" id="MFC7616181.1"/>
    </source>
</evidence>
<dbReference type="EMBL" id="JBHTEY010000004">
    <property type="protein sequence ID" value="MFC7616181.1"/>
    <property type="molecule type" value="Genomic_DNA"/>
</dbReference>
<gene>
    <name evidence="1" type="ORF">ACFQV2_24630</name>
</gene>
<keyword evidence="2" id="KW-1185">Reference proteome</keyword>
<comment type="caution">
    <text evidence="1">The sequence shown here is derived from an EMBL/GenBank/DDBJ whole genome shotgun (WGS) entry which is preliminary data.</text>
</comment>
<reference evidence="2" key="1">
    <citation type="journal article" date="2019" name="Int. J. Syst. Evol. Microbiol.">
        <title>The Global Catalogue of Microorganisms (GCM) 10K type strain sequencing project: providing services to taxonomists for standard genome sequencing and annotation.</title>
        <authorList>
            <consortium name="The Broad Institute Genomics Platform"/>
            <consortium name="The Broad Institute Genome Sequencing Center for Infectious Disease"/>
            <person name="Wu L."/>
            <person name="Ma J."/>
        </authorList>
    </citation>
    <scope>NUCLEOTIDE SEQUENCE [LARGE SCALE GENOMIC DNA]</scope>
    <source>
        <strain evidence="2">JCM 17695</strain>
    </source>
</reference>
<name>A0ABW2TS61_9PSEU</name>
<accession>A0ABW2TS61</accession>
<sequence length="87" mass="8660">MPEAPTTLLFVKRAGLGEVHAARINAATALVLACCTGQAPVREVVFAVAAGLGARAPLDLAALERGVRASLAALARLGAVGFRGGAP</sequence>
<dbReference type="Proteomes" id="UP001596512">
    <property type="component" value="Unassembled WGS sequence"/>
</dbReference>
<protein>
    <recommendedName>
        <fullName evidence="3">Carboxymuconolactone decarboxylase family protein</fullName>
    </recommendedName>
</protein>
<evidence type="ECO:0000313" key="2">
    <source>
        <dbReference type="Proteomes" id="UP001596512"/>
    </source>
</evidence>
<proteinExistence type="predicted"/>